<organism evidence="2 3">
    <name type="scientific">Juglans regia</name>
    <name type="common">English walnut</name>
    <dbReference type="NCBI Taxonomy" id="51240"/>
    <lineage>
        <taxon>Eukaryota</taxon>
        <taxon>Viridiplantae</taxon>
        <taxon>Streptophyta</taxon>
        <taxon>Embryophyta</taxon>
        <taxon>Tracheophyta</taxon>
        <taxon>Spermatophyta</taxon>
        <taxon>Magnoliopsida</taxon>
        <taxon>eudicotyledons</taxon>
        <taxon>Gunneridae</taxon>
        <taxon>Pentapetalae</taxon>
        <taxon>rosids</taxon>
        <taxon>fabids</taxon>
        <taxon>Fagales</taxon>
        <taxon>Juglandaceae</taxon>
        <taxon>Juglans</taxon>
    </lineage>
</organism>
<dbReference type="Gramene" id="Jr04_00310_p1">
    <property type="protein sequence ID" value="cds.Jr04_00310_p1"/>
    <property type="gene ID" value="Jr04_00310"/>
</dbReference>
<dbReference type="InterPro" id="IPR052769">
    <property type="entry name" value="TPR_domain_protein"/>
</dbReference>
<evidence type="ECO:0000313" key="3">
    <source>
        <dbReference type="RefSeq" id="XP_018819404.1"/>
    </source>
</evidence>
<dbReference type="Proteomes" id="UP000235220">
    <property type="component" value="Chromosome 4"/>
</dbReference>
<proteinExistence type="predicted"/>
<dbReference type="InterPro" id="IPR011990">
    <property type="entry name" value="TPR-like_helical_dom_sf"/>
</dbReference>
<feature type="region of interest" description="Disordered" evidence="1">
    <location>
        <begin position="1"/>
        <end position="102"/>
    </location>
</feature>
<dbReference type="OrthoDB" id="1872379at2759"/>
<dbReference type="PANTHER" id="PTHR46014:SF1">
    <property type="entry name" value="TETRATRICOPEPTIDE REPEAT PROTEIN 1"/>
    <property type="match status" value="1"/>
</dbReference>
<dbReference type="FunCoup" id="A0A2I4EJ27">
    <property type="interactions" value="4698"/>
</dbReference>
<dbReference type="AlphaFoldDB" id="A0A2I4EJ27"/>
<feature type="compositionally biased region" description="Low complexity" evidence="1">
    <location>
        <begin position="9"/>
        <end position="32"/>
    </location>
</feature>
<dbReference type="Pfam" id="PF00515">
    <property type="entry name" value="TPR_1"/>
    <property type="match status" value="2"/>
</dbReference>
<keyword evidence="2" id="KW-1185">Reference proteome</keyword>
<sequence>MVVIEVDETNNVNPPKSKSKSRSASTSASANRDASDGFETASDAELPSDGDDEDYNNDGGEARKIGEQQQAQGELEDQTVAPQAQSEGTLNDDDRKQKALAQANESKLQGNKLFGNGQYEEALLQYELALQFVPAMASSVEFSSICHANRAICFLKLGKYDETIKECTKALELNPTYMKALIRRGEAYEKLERFEEAIVDLKKILELDPSNDQARKTIHRLEPLAEEKREKMKEEMIGKLKEMGNSLLGRFGMSVDNFKAVKDPNTGSYSVSFQR</sequence>
<dbReference type="GeneID" id="108990019"/>
<dbReference type="Gene3D" id="1.25.40.10">
    <property type="entry name" value="Tetratricopeptide repeat domain"/>
    <property type="match status" value="1"/>
</dbReference>
<name>A0A2I4EJ27_JUGRE</name>
<dbReference type="PROSITE" id="PS50293">
    <property type="entry name" value="TPR_REGION"/>
    <property type="match status" value="1"/>
</dbReference>
<feature type="compositionally biased region" description="Acidic residues" evidence="1">
    <location>
        <begin position="46"/>
        <end position="56"/>
    </location>
</feature>
<accession>A0A2I4EJ27</accession>
<reference evidence="3" key="1">
    <citation type="submission" date="2025-08" db="UniProtKB">
        <authorList>
            <consortium name="RefSeq"/>
        </authorList>
    </citation>
    <scope>IDENTIFICATION</scope>
    <source>
        <tissue evidence="3">Leaves</tissue>
    </source>
</reference>
<gene>
    <name evidence="3" type="primary">LOC108990019</name>
</gene>
<feature type="compositionally biased region" description="Polar residues" evidence="1">
    <location>
        <begin position="80"/>
        <end position="89"/>
    </location>
</feature>
<dbReference type="PANTHER" id="PTHR46014">
    <property type="entry name" value="TETRATRICOPEPTIDE REPEAT PROTEIN 1"/>
    <property type="match status" value="1"/>
</dbReference>
<dbReference type="InterPro" id="IPR019734">
    <property type="entry name" value="TPR_rpt"/>
</dbReference>
<evidence type="ECO:0000256" key="1">
    <source>
        <dbReference type="SAM" id="MobiDB-lite"/>
    </source>
</evidence>
<dbReference type="RefSeq" id="XP_018819404.1">
    <property type="nucleotide sequence ID" value="XM_018963859.2"/>
</dbReference>
<dbReference type="PROSITE" id="PS50005">
    <property type="entry name" value="TPR"/>
    <property type="match status" value="2"/>
</dbReference>
<protein>
    <submittedName>
        <fullName evidence="3">Tetratricopeptide repeat protein 1 isoform X2</fullName>
    </submittedName>
</protein>
<dbReference type="SUPFAM" id="SSF48452">
    <property type="entry name" value="TPR-like"/>
    <property type="match status" value="1"/>
</dbReference>
<evidence type="ECO:0000313" key="2">
    <source>
        <dbReference type="Proteomes" id="UP000235220"/>
    </source>
</evidence>
<dbReference type="SMART" id="SM00028">
    <property type="entry name" value="TPR"/>
    <property type="match status" value="3"/>
</dbReference>